<dbReference type="EMBL" id="JACHLC010000001">
    <property type="protein sequence ID" value="MBB6370070.1"/>
    <property type="molecule type" value="Genomic_DNA"/>
</dbReference>
<dbReference type="RefSeq" id="WP_184159564.1">
    <property type="nucleotide sequence ID" value="NZ_JACHLC010000001.1"/>
</dbReference>
<reference evidence="1 2" key="1">
    <citation type="submission" date="2020-08" db="EMBL/GenBank/DDBJ databases">
        <title>Functional genomics of gut bacteria from endangered species of beetles.</title>
        <authorList>
            <person name="Carlos-Shanley C."/>
        </authorList>
    </citation>
    <scope>NUCLEOTIDE SEQUENCE [LARGE SCALE GENOMIC DNA]</scope>
    <source>
        <strain evidence="1 2">S00136</strain>
    </source>
</reference>
<sequence length="325" mass="37872">MRFFLVTIMICLTACAQENKENKKNMKTSQDIYNLPNEIIKYNEEPLYKLILTSSECSFYLLVNDIPLYKFFGISGGVGATSLPMNWNIEKSGKQKITIKMYPKFNSNSKEMDENLGANAGVKFSIEREINDEDETIFEFNTPFKEFNGKGSGGFLYPERTYYEETIYVDLKVPYSLSILEKAQTLYTEDSEKLKRLEKEVVAKYNQIRDIYLSGSKDDLANINFTKEKRLTEQMYFTKEEIKNGWDNDYQFRTDSNLEFFDLKPVENYKMTFYADGKIVCLEKINNKKSALWGGFKRKGKDIGTTTYITVYLYRPKGSNTLDVY</sequence>
<dbReference type="AlphaFoldDB" id="A0A841N9K1"/>
<protein>
    <submittedName>
        <fullName evidence="1">Uncharacterized protein</fullName>
    </submittedName>
</protein>
<proteinExistence type="predicted"/>
<evidence type="ECO:0000313" key="1">
    <source>
        <dbReference type="EMBL" id="MBB6370070.1"/>
    </source>
</evidence>
<organism evidence="1 2">
    <name type="scientific">Chryseobacterium shigense</name>
    <dbReference type="NCBI Taxonomy" id="297244"/>
    <lineage>
        <taxon>Bacteria</taxon>
        <taxon>Pseudomonadati</taxon>
        <taxon>Bacteroidota</taxon>
        <taxon>Flavobacteriia</taxon>
        <taxon>Flavobacteriales</taxon>
        <taxon>Weeksellaceae</taxon>
        <taxon>Chryseobacterium group</taxon>
        <taxon>Chryseobacterium</taxon>
    </lineage>
</organism>
<comment type="caution">
    <text evidence="1">The sequence shown here is derived from an EMBL/GenBank/DDBJ whole genome shotgun (WGS) entry which is preliminary data.</text>
</comment>
<dbReference type="Proteomes" id="UP000589738">
    <property type="component" value="Unassembled WGS sequence"/>
</dbReference>
<name>A0A841N9K1_9FLAO</name>
<accession>A0A841N9K1</accession>
<gene>
    <name evidence="1" type="ORF">HNP36_001123</name>
</gene>
<evidence type="ECO:0000313" key="2">
    <source>
        <dbReference type="Proteomes" id="UP000589738"/>
    </source>
</evidence>
<keyword evidence="2" id="KW-1185">Reference proteome</keyword>